<dbReference type="Proteomes" id="UP000499080">
    <property type="component" value="Unassembled WGS sequence"/>
</dbReference>
<accession>A0A4Y2AHK9</accession>
<keyword evidence="2" id="KW-1185">Reference proteome</keyword>
<comment type="caution">
    <text evidence="1">The sequence shown here is derived from an EMBL/GenBank/DDBJ whole genome shotgun (WGS) entry which is preliminary data.</text>
</comment>
<sequence length="72" mass="8275">MNHTRRPDDCTRLQTLVTTSRPNRIHYFQQGNSSKQPVAPIAEVRRIARLRPDSTKNLRHVGMIHANFIVVG</sequence>
<protein>
    <submittedName>
        <fullName evidence="1">Uncharacterized protein</fullName>
    </submittedName>
</protein>
<evidence type="ECO:0000313" key="1">
    <source>
        <dbReference type="EMBL" id="GBL79303.1"/>
    </source>
</evidence>
<dbReference type="EMBL" id="BGPR01000018">
    <property type="protein sequence ID" value="GBL79303.1"/>
    <property type="molecule type" value="Genomic_DNA"/>
</dbReference>
<reference evidence="1 2" key="1">
    <citation type="journal article" date="2019" name="Sci. Rep.">
        <title>Orb-weaving spider Araneus ventricosus genome elucidates the spidroin gene catalogue.</title>
        <authorList>
            <person name="Kono N."/>
            <person name="Nakamura H."/>
            <person name="Ohtoshi R."/>
            <person name="Moran D.A.P."/>
            <person name="Shinohara A."/>
            <person name="Yoshida Y."/>
            <person name="Fujiwara M."/>
            <person name="Mori M."/>
            <person name="Tomita M."/>
            <person name="Arakawa K."/>
        </authorList>
    </citation>
    <scope>NUCLEOTIDE SEQUENCE [LARGE SCALE GENOMIC DNA]</scope>
</reference>
<organism evidence="1 2">
    <name type="scientific">Araneus ventricosus</name>
    <name type="common">Orbweaver spider</name>
    <name type="synonym">Epeira ventricosa</name>
    <dbReference type="NCBI Taxonomy" id="182803"/>
    <lineage>
        <taxon>Eukaryota</taxon>
        <taxon>Metazoa</taxon>
        <taxon>Ecdysozoa</taxon>
        <taxon>Arthropoda</taxon>
        <taxon>Chelicerata</taxon>
        <taxon>Arachnida</taxon>
        <taxon>Araneae</taxon>
        <taxon>Araneomorphae</taxon>
        <taxon>Entelegynae</taxon>
        <taxon>Araneoidea</taxon>
        <taxon>Araneidae</taxon>
        <taxon>Araneus</taxon>
    </lineage>
</organism>
<evidence type="ECO:0000313" key="2">
    <source>
        <dbReference type="Proteomes" id="UP000499080"/>
    </source>
</evidence>
<dbReference type="AlphaFoldDB" id="A0A4Y2AHK9"/>
<name>A0A4Y2AHK9_ARAVE</name>
<gene>
    <name evidence="1" type="ORF">AVEN_92513_1</name>
</gene>
<proteinExistence type="predicted"/>